<evidence type="ECO:0000313" key="1">
    <source>
        <dbReference type="EMBL" id="KAH7133212.1"/>
    </source>
</evidence>
<gene>
    <name evidence="1" type="ORF">B0J13DRAFT_610319</name>
</gene>
<protein>
    <submittedName>
        <fullName evidence="1">Uncharacterized protein</fullName>
    </submittedName>
</protein>
<dbReference type="Proteomes" id="UP000717696">
    <property type="component" value="Unassembled WGS sequence"/>
</dbReference>
<organism evidence="1 2">
    <name type="scientific">Dactylonectria estremocensis</name>
    <dbReference type="NCBI Taxonomy" id="1079267"/>
    <lineage>
        <taxon>Eukaryota</taxon>
        <taxon>Fungi</taxon>
        <taxon>Dikarya</taxon>
        <taxon>Ascomycota</taxon>
        <taxon>Pezizomycotina</taxon>
        <taxon>Sordariomycetes</taxon>
        <taxon>Hypocreomycetidae</taxon>
        <taxon>Hypocreales</taxon>
        <taxon>Nectriaceae</taxon>
        <taxon>Dactylonectria</taxon>
    </lineage>
</organism>
<dbReference type="EMBL" id="JAGMUU010000018">
    <property type="protein sequence ID" value="KAH7133212.1"/>
    <property type="molecule type" value="Genomic_DNA"/>
</dbReference>
<keyword evidence="2" id="KW-1185">Reference proteome</keyword>
<dbReference type="AlphaFoldDB" id="A0A9P9E9U2"/>
<reference evidence="1" key="1">
    <citation type="journal article" date="2021" name="Nat. Commun.">
        <title>Genetic determinants of endophytism in the Arabidopsis root mycobiome.</title>
        <authorList>
            <person name="Mesny F."/>
            <person name="Miyauchi S."/>
            <person name="Thiergart T."/>
            <person name="Pickel B."/>
            <person name="Atanasova L."/>
            <person name="Karlsson M."/>
            <person name="Huettel B."/>
            <person name="Barry K.W."/>
            <person name="Haridas S."/>
            <person name="Chen C."/>
            <person name="Bauer D."/>
            <person name="Andreopoulos W."/>
            <person name="Pangilinan J."/>
            <person name="LaButti K."/>
            <person name="Riley R."/>
            <person name="Lipzen A."/>
            <person name="Clum A."/>
            <person name="Drula E."/>
            <person name="Henrissat B."/>
            <person name="Kohler A."/>
            <person name="Grigoriev I.V."/>
            <person name="Martin F.M."/>
            <person name="Hacquard S."/>
        </authorList>
    </citation>
    <scope>NUCLEOTIDE SEQUENCE</scope>
    <source>
        <strain evidence="1">MPI-CAGE-AT-0021</strain>
    </source>
</reference>
<accession>A0A9P9E9U2</accession>
<proteinExistence type="predicted"/>
<evidence type="ECO:0000313" key="2">
    <source>
        <dbReference type="Proteomes" id="UP000717696"/>
    </source>
</evidence>
<name>A0A9P9E9U2_9HYPO</name>
<comment type="caution">
    <text evidence="1">The sequence shown here is derived from an EMBL/GenBank/DDBJ whole genome shotgun (WGS) entry which is preliminary data.</text>
</comment>
<sequence>MPVKIDARGGAEESRHLPAVHLHTSPAALCYQVTPRASPPPQLLCLGSCGVAWIALKSIDVSTFGYRMAWFLVWKPPLLSLIPREAPSAEFRSKPTQDDLELPVQLDVSIRYRGYNKHPSSLRARPRSRNVCPGILPRLFRSLATYIGQLNDKAGNKLHFPRAQVSFWIRHLRFIIAAPGRCRIYKPMSTLGCVGVPTTSTWMRRKLAFEAANSISVLELSHEDNQD</sequence>